<keyword evidence="10" id="KW-1185">Reference proteome</keyword>
<comment type="caution">
    <text evidence="9">The sequence shown here is derived from an EMBL/GenBank/DDBJ whole genome shotgun (WGS) entry which is preliminary data.</text>
</comment>
<keyword evidence="5" id="KW-0833">Ubl conjugation pathway</keyword>
<dbReference type="GO" id="GO:0043161">
    <property type="term" value="P:proteasome-mediated ubiquitin-dependent protein catabolic process"/>
    <property type="evidence" value="ECO:0007669"/>
    <property type="project" value="TreeGrafter"/>
</dbReference>
<dbReference type="GO" id="GO:0005737">
    <property type="term" value="C:cytoplasm"/>
    <property type="evidence" value="ECO:0007669"/>
    <property type="project" value="TreeGrafter"/>
</dbReference>
<keyword evidence="4" id="KW-0677">Repeat</keyword>
<dbReference type="OrthoDB" id="273087at2759"/>
<evidence type="ECO:0000256" key="4">
    <source>
        <dbReference type="ARBA" id="ARBA00022737"/>
    </source>
</evidence>
<keyword evidence="6 7" id="KW-0802">TPR repeat</keyword>
<name>A0A8S1PJV9_9CILI</name>
<feature type="repeat" description="TPR" evidence="7">
    <location>
        <begin position="95"/>
        <end position="128"/>
    </location>
</feature>
<dbReference type="Proteomes" id="UP000692954">
    <property type="component" value="Unassembled WGS sequence"/>
</dbReference>
<dbReference type="Pfam" id="PF07719">
    <property type="entry name" value="TPR_2"/>
    <property type="match status" value="1"/>
</dbReference>
<dbReference type="EC" id="2.3.2.27" evidence="2"/>
<evidence type="ECO:0000256" key="1">
    <source>
        <dbReference type="ARBA" id="ARBA00000900"/>
    </source>
</evidence>
<dbReference type="PANTHER" id="PTHR46803">
    <property type="entry name" value="E3 UBIQUITIN-PROTEIN LIGASE CHIP"/>
    <property type="match status" value="1"/>
</dbReference>
<reference evidence="9" key="1">
    <citation type="submission" date="2021-01" db="EMBL/GenBank/DDBJ databases">
        <authorList>
            <consortium name="Genoscope - CEA"/>
            <person name="William W."/>
        </authorList>
    </citation>
    <scope>NUCLEOTIDE SEQUENCE</scope>
</reference>
<proteinExistence type="predicted"/>
<dbReference type="EMBL" id="CAJJDN010000080">
    <property type="protein sequence ID" value="CAD8103527.1"/>
    <property type="molecule type" value="Genomic_DNA"/>
</dbReference>
<dbReference type="GO" id="GO:0000209">
    <property type="term" value="P:protein polyubiquitination"/>
    <property type="evidence" value="ECO:0007669"/>
    <property type="project" value="TreeGrafter"/>
</dbReference>
<dbReference type="GO" id="GO:0045862">
    <property type="term" value="P:positive regulation of proteolysis"/>
    <property type="evidence" value="ECO:0007669"/>
    <property type="project" value="TreeGrafter"/>
</dbReference>
<evidence type="ECO:0000313" key="10">
    <source>
        <dbReference type="Proteomes" id="UP000692954"/>
    </source>
</evidence>
<evidence type="ECO:0000256" key="6">
    <source>
        <dbReference type="ARBA" id="ARBA00022803"/>
    </source>
</evidence>
<dbReference type="SMART" id="SM00028">
    <property type="entry name" value="TPR"/>
    <property type="match status" value="2"/>
</dbReference>
<dbReference type="InterPro" id="IPR019734">
    <property type="entry name" value="TPR_rpt"/>
</dbReference>
<organism evidence="9 10">
    <name type="scientific">Paramecium sonneborni</name>
    <dbReference type="NCBI Taxonomy" id="65129"/>
    <lineage>
        <taxon>Eukaryota</taxon>
        <taxon>Sar</taxon>
        <taxon>Alveolata</taxon>
        <taxon>Ciliophora</taxon>
        <taxon>Intramacronucleata</taxon>
        <taxon>Oligohymenophorea</taxon>
        <taxon>Peniculida</taxon>
        <taxon>Parameciidae</taxon>
        <taxon>Paramecium</taxon>
    </lineage>
</organism>
<protein>
    <recommendedName>
        <fullName evidence="2">RING-type E3 ubiquitin transferase</fullName>
        <ecNumber evidence="2">2.3.2.27</ecNumber>
    </recommendedName>
</protein>
<evidence type="ECO:0000256" key="7">
    <source>
        <dbReference type="PROSITE-ProRule" id="PRU00339"/>
    </source>
</evidence>
<comment type="catalytic activity">
    <reaction evidence="1">
        <text>S-ubiquitinyl-[E2 ubiquitin-conjugating enzyme]-L-cysteine + [acceptor protein]-L-lysine = [E2 ubiquitin-conjugating enzyme]-L-cysteine + N(6)-ubiquitinyl-[acceptor protein]-L-lysine.</text>
        <dbReference type="EC" id="2.3.2.27"/>
    </reaction>
</comment>
<dbReference type="AlphaFoldDB" id="A0A8S1PJV9"/>
<dbReference type="Pfam" id="PF04564">
    <property type="entry name" value="U-box"/>
    <property type="match status" value="1"/>
</dbReference>
<evidence type="ECO:0000256" key="3">
    <source>
        <dbReference type="ARBA" id="ARBA00022679"/>
    </source>
</evidence>
<evidence type="ECO:0000256" key="5">
    <source>
        <dbReference type="ARBA" id="ARBA00022786"/>
    </source>
</evidence>
<evidence type="ECO:0000256" key="2">
    <source>
        <dbReference type="ARBA" id="ARBA00012483"/>
    </source>
</evidence>
<dbReference type="PROSITE" id="PS50005">
    <property type="entry name" value="TPR"/>
    <property type="match status" value="1"/>
</dbReference>
<feature type="domain" description="U-box" evidence="8">
    <location>
        <begin position="281"/>
        <end position="343"/>
    </location>
</feature>
<dbReference type="InterPro" id="IPR003613">
    <property type="entry name" value="Ubox_domain"/>
</dbReference>
<dbReference type="GO" id="GO:0071218">
    <property type="term" value="P:cellular response to misfolded protein"/>
    <property type="evidence" value="ECO:0007669"/>
    <property type="project" value="TreeGrafter"/>
</dbReference>
<dbReference type="PANTHER" id="PTHR46803:SF2">
    <property type="entry name" value="E3 UBIQUITIN-PROTEIN LIGASE CHIP"/>
    <property type="match status" value="1"/>
</dbReference>
<dbReference type="SMART" id="SM00504">
    <property type="entry name" value="Ubox"/>
    <property type="match status" value="1"/>
</dbReference>
<evidence type="ECO:0000259" key="8">
    <source>
        <dbReference type="SMART" id="SM00504"/>
    </source>
</evidence>
<dbReference type="InterPro" id="IPR013105">
    <property type="entry name" value="TPR_2"/>
</dbReference>
<gene>
    <name evidence="9" type="ORF">PSON_ATCC_30995.1.T0800139</name>
</gene>
<keyword evidence="3" id="KW-0808">Transferase</keyword>
<dbReference type="GO" id="GO:0006515">
    <property type="term" value="P:protein quality control for misfolded or incompletely synthesized proteins"/>
    <property type="evidence" value="ECO:0007669"/>
    <property type="project" value="TreeGrafter"/>
</dbReference>
<dbReference type="GO" id="GO:0051087">
    <property type="term" value="F:protein-folding chaperone binding"/>
    <property type="evidence" value="ECO:0007669"/>
    <property type="project" value="TreeGrafter"/>
</dbReference>
<evidence type="ECO:0000313" key="9">
    <source>
        <dbReference type="EMBL" id="CAD8103527.1"/>
    </source>
</evidence>
<accession>A0A8S1PJV9</accession>
<dbReference type="GO" id="GO:0061630">
    <property type="term" value="F:ubiquitin protein ligase activity"/>
    <property type="evidence" value="ECO:0007669"/>
    <property type="project" value="UniProtKB-EC"/>
</dbReference>
<sequence>MNSNRIRICEFKNQCQIEGCSNLHSFDQNYFYKVQMEKAKHQIKCEKNCVDFESCLDLHENERLFIQCQKNCQDPQCIFTHETNVLQNEEKIQKANEYREQGNELYKQGDYQKAIQAFDEAIKYNNTMSVFYSNKALCYKKLKDWSKVNEISKQALQIDEYNLRAKYLETISSIELQKTEPNSSILVILRNNLQILQFIELEAENKQMQSLVNLSKEKNKISIIIEQLNKSEEDLKIIKFVENSEISEQQKQNLISFIWSKIVPQQVFLQKPEPEEEAHDYLNCPITFENFIDPVLTCGGQTYERQALEYHTTKNGYFDPCTRMALKPNYISNLQIQQAVQDFQNRNKFHLQTNEAISFE</sequence>